<dbReference type="RefSeq" id="WP_067228556.1">
    <property type="nucleotide sequence ID" value="NZ_CP014145.1"/>
</dbReference>
<organism evidence="1 2">
    <name type="scientific">Microterricola viridarii</name>
    <dbReference type="NCBI Taxonomy" id="412690"/>
    <lineage>
        <taxon>Bacteria</taxon>
        <taxon>Bacillati</taxon>
        <taxon>Actinomycetota</taxon>
        <taxon>Actinomycetes</taxon>
        <taxon>Micrococcales</taxon>
        <taxon>Microbacteriaceae</taxon>
        <taxon>Microterricola</taxon>
    </lineage>
</organism>
<gene>
    <name evidence="1" type="ORF">AWU67_10245</name>
</gene>
<dbReference type="AlphaFoldDB" id="A0A109QX15"/>
<accession>A0A109QX15</accession>
<dbReference type="KEGG" id="mvd:AWU67_10245"/>
<evidence type="ECO:0000313" key="2">
    <source>
        <dbReference type="Proteomes" id="UP000058305"/>
    </source>
</evidence>
<dbReference type="EMBL" id="CP014145">
    <property type="protein sequence ID" value="AMB59179.1"/>
    <property type="molecule type" value="Genomic_DNA"/>
</dbReference>
<protein>
    <submittedName>
        <fullName evidence="1">Uncharacterized protein</fullName>
    </submittedName>
</protein>
<dbReference type="OrthoDB" id="5240362at2"/>
<keyword evidence="2" id="KW-1185">Reference proteome</keyword>
<name>A0A109QX15_9MICO</name>
<sequence>MTAIGESEAEGFETGLGAWTVLDAPASSTGNASDFVRTNGLGGIISAITTPDTVMLGFGPEQLATDAERAAVAGRVLSHLLG</sequence>
<evidence type="ECO:0000313" key="1">
    <source>
        <dbReference type="EMBL" id="AMB59179.1"/>
    </source>
</evidence>
<reference evidence="2" key="2">
    <citation type="submission" date="2016-01" db="EMBL/GenBank/DDBJ databases">
        <title>First complete genome sequence of a species in the genus Microterricola, an extremophilic cold active enzyme producing strain ERGS5:02 isolated from Sikkim Himalaya.</title>
        <authorList>
            <person name="Kumar R."/>
            <person name="Singh D."/>
            <person name="Swarnkar M.K."/>
        </authorList>
    </citation>
    <scope>NUCLEOTIDE SEQUENCE [LARGE SCALE GENOMIC DNA]</scope>
    <source>
        <strain evidence="2">ERGS5:02</strain>
    </source>
</reference>
<dbReference type="Proteomes" id="UP000058305">
    <property type="component" value="Chromosome"/>
</dbReference>
<reference evidence="1 2" key="1">
    <citation type="journal article" date="2016" name="J. Biotechnol.">
        <title>First complete genome sequence of a species in the genus Microterricola, an extremophilic cold active enzyme producing bacterial strain ERGS5:02 isolated from Sikkim Himalaya.</title>
        <authorList>
            <person name="Himanshu"/>
            <person name="Swarnkar M.K."/>
            <person name="Singh D."/>
            <person name="Kumar R."/>
        </authorList>
    </citation>
    <scope>NUCLEOTIDE SEQUENCE [LARGE SCALE GENOMIC DNA]</scope>
    <source>
        <strain evidence="1 2">ERGS5:02</strain>
    </source>
</reference>
<proteinExistence type="predicted"/>